<keyword evidence="4" id="KW-0812">Transmembrane</keyword>
<feature type="transmembrane region" description="Helical" evidence="4">
    <location>
        <begin position="87"/>
        <end position="105"/>
    </location>
</feature>
<feature type="transmembrane region" description="Helical" evidence="4">
    <location>
        <begin position="62"/>
        <end position="81"/>
    </location>
</feature>
<dbReference type="Pfam" id="PF13181">
    <property type="entry name" value="TPR_8"/>
    <property type="match status" value="1"/>
</dbReference>
<accession>A0ABS5KF90</accession>
<dbReference type="PANTHER" id="PTHR44858:SF1">
    <property type="entry name" value="UDP-N-ACETYLGLUCOSAMINE--PEPTIDE N-ACETYLGLUCOSAMINYLTRANSFERASE SPINDLY-RELATED"/>
    <property type="match status" value="1"/>
</dbReference>
<dbReference type="InterPro" id="IPR011990">
    <property type="entry name" value="TPR-like_helical_dom_sf"/>
</dbReference>
<feature type="repeat" description="TPR" evidence="3">
    <location>
        <begin position="236"/>
        <end position="269"/>
    </location>
</feature>
<dbReference type="PANTHER" id="PTHR44858">
    <property type="entry name" value="TETRATRICOPEPTIDE REPEAT PROTEIN 6"/>
    <property type="match status" value="1"/>
</dbReference>
<feature type="transmembrane region" description="Helical" evidence="4">
    <location>
        <begin position="114"/>
        <end position="131"/>
    </location>
</feature>
<feature type="transmembrane region" description="Helical" evidence="4">
    <location>
        <begin position="7"/>
        <end position="25"/>
    </location>
</feature>
<dbReference type="Gene3D" id="1.25.40.10">
    <property type="entry name" value="Tetratricopeptide repeat domain"/>
    <property type="match status" value="1"/>
</dbReference>
<keyword evidence="1" id="KW-0677">Repeat</keyword>
<keyword evidence="4" id="KW-1133">Transmembrane helix</keyword>
<protein>
    <submittedName>
        <fullName evidence="5">Tetratricopeptide repeat protein</fullName>
    </submittedName>
</protein>
<evidence type="ECO:0000256" key="3">
    <source>
        <dbReference type="PROSITE-ProRule" id="PRU00339"/>
    </source>
</evidence>
<sequence>MKSKRNLVFLISSILIPTGILLRVSGLNFGALSLVLGFLGFLIVFIIELITARKRNRTSIEIVMYVLIVLMSVSLFTRYLYYIFGDYPSLIIVPLFIVATLLYLATQKHKDPKLVSISLLYLVLTIPLFGLDFHKSPRQLFPQSWYNRLGDVDNINVTLSYQFQLQTAKELYNNASNAREHKDYFQAIIFYQKARNLEPYNPTILFDLAETYVRINELETGVALLDTAIMIDSTYAGFYNNRGLYYYKLNDYDKAISDYLKAIEIDSVGPTSYANLALVYYYKDMHNEARKALKQAESKGLIIKQSKEIQKINKILNE</sequence>
<dbReference type="RefSeq" id="WP_212231323.1">
    <property type="nucleotide sequence ID" value="NZ_JAGUCN010000033.1"/>
</dbReference>
<dbReference type="PROSITE" id="PS50005">
    <property type="entry name" value="TPR"/>
    <property type="match status" value="1"/>
</dbReference>
<evidence type="ECO:0000256" key="2">
    <source>
        <dbReference type="ARBA" id="ARBA00022803"/>
    </source>
</evidence>
<keyword evidence="4" id="KW-0472">Membrane</keyword>
<evidence type="ECO:0000256" key="4">
    <source>
        <dbReference type="SAM" id="Phobius"/>
    </source>
</evidence>
<gene>
    <name evidence="5" type="ORF">KEM09_20160</name>
</gene>
<feature type="transmembrane region" description="Helical" evidence="4">
    <location>
        <begin position="31"/>
        <end position="50"/>
    </location>
</feature>
<name>A0ABS5KF90_9BACT</name>
<dbReference type="InterPro" id="IPR050498">
    <property type="entry name" value="Ycf3"/>
</dbReference>
<evidence type="ECO:0000313" key="6">
    <source>
        <dbReference type="Proteomes" id="UP000721861"/>
    </source>
</evidence>
<dbReference type="SUPFAM" id="SSF48452">
    <property type="entry name" value="TPR-like"/>
    <property type="match status" value="1"/>
</dbReference>
<evidence type="ECO:0000256" key="1">
    <source>
        <dbReference type="ARBA" id="ARBA00022737"/>
    </source>
</evidence>
<dbReference type="Pfam" id="PF00515">
    <property type="entry name" value="TPR_1"/>
    <property type="match status" value="1"/>
</dbReference>
<organism evidence="5 6">
    <name type="scientific">Carboxylicivirga mesophila</name>
    <dbReference type="NCBI Taxonomy" id="1166478"/>
    <lineage>
        <taxon>Bacteria</taxon>
        <taxon>Pseudomonadati</taxon>
        <taxon>Bacteroidota</taxon>
        <taxon>Bacteroidia</taxon>
        <taxon>Marinilabiliales</taxon>
        <taxon>Marinilabiliaceae</taxon>
        <taxon>Carboxylicivirga</taxon>
    </lineage>
</organism>
<dbReference type="InterPro" id="IPR019734">
    <property type="entry name" value="TPR_rpt"/>
</dbReference>
<proteinExistence type="predicted"/>
<keyword evidence="2 3" id="KW-0802">TPR repeat</keyword>
<dbReference type="Proteomes" id="UP000721861">
    <property type="component" value="Unassembled WGS sequence"/>
</dbReference>
<reference evidence="5 6" key="1">
    <citation type="journal article" date="2014" name="Int. J. Syst. Evol. Microbiol.">
        <title>Carboxylicivirga gen. nov. in the family Marinilabiliaceae with two novel species, Carboxylicivirga mesophila sp. nov. and Carboxylicivirga taeanensis sp. nov., and reclassification of Cytophaga fermentans as Saccharicrinis fermentans gen. nov., comb. nov.</title>
        <authorList>
            <person name="Yang S.H."/>
            <person name="Seo H.S."/>
            <person name="Woo J.H."/>
            <person name="Oh H.M."/>
            <person name="Jang H."/>
            <person name="Lee J.H."/>
            <person name="Kim S.J."/>
            <person name="Kwon K.K."/>
        </authorList>
    </citation>
    <scope>NUCLEOTIDE SEQUENCE [LARGE SCALE GENOMIC DNA]</scope>
    <source>
        <strain evidence="5 6">JCM 18290</strain>
    </source>
</reference>
<dbReference type="SMART" id="SM00028">
    <property type="entry name" value="TPR"/>
    <property type="match status" value="4"/>
</dbReference>
<dbReference type="EMBL" id="JAGUCN010000033">
    <property type="protein sequence ID" value="MBS2213733.1"/>
    <property type="molecule type" value="Genomic_DNA"/>
</dbReference>
<comment type="caution">
    <text evidence="5">The sequence shown here is derived from an EMBL/GenBank/DDBJ whole genome shotgun (WGS) entry which is preliminary data.</text>
</comment>
<keyword evidence="6" id="KW-1185">Reference proteome</keyword>
<dbReference type="PROSITE" id="PS50293">
    <property type="entry name" value="TPR_REGION"/>
    <property type="match status" value="1"/>
</dbReference>
<evidence type="ECO:0000313" key="5">
    <source>
        <dbReference type="EMBL" id="MBS2213733.1"/>
    </source>
</evidence>